<evidence type="ECO:0000313" key="1">
    <source>
        <dbReference type="EMBL" id="TWT84109.1"/>
    </source>
</evidence>
<protein>
    <recommendedName>
        <fullName evidence="3">N-sulphoglucosamine sulphohydrolase C-terminal domain-containing protein</fullName>
    </recommendedName>
</protein>
<dbReference type="Proteomes" id="UP000315010">
    <property type="component" value="Unassembled WGS sequence"/>
</dbReference>
<organism evidence="1 2">
    <name type="scientific">Novipirellula herctigrandis</name>
    <dbReference type="NCBI Taxonomy" id="2527986"/>
    <lineage>
        <taxon>Bacteria</taxon>
        <taxon>Pseudomonadati</taxon>
        <taxon>Planctomycetota</taxon>
        <taxon>Planctomycetia</taxon>
        <taxon>Pirellulales</taxon>
        <taxon>Pirellulaceae</taxon>
        <taxon>Novipirellula</taxon>
    </lineage>
</organism>
<proteinExistence type="predicted"/>
<sequence>MQHKLSRHGITWALDCEREKADMALYDLRKDPLEKQNIANAIGYRKLADWFRQKLGTIVLGDGRVECDWARPNSYNISNFAGGADRQETGYPV</sequence>
<evidence type="ECO:0008006" key="3">
    <source>
        <dbReference type="Google" id="ProtNLM"/>
    </source>
</evidence>
<evidence type="ECO:0000313" key="2">
    <source>
        <dbReference type="Proteomes" id="UP000315010"/>
    </source>
</evidence>
<dbReference type="AlphaFoldDB" id="A0A5C5Z9R5"/>
<dbReference type="EMBL" id="SJPJ01000001">
    <property type="protein sequence ID" value="TWT84109.1"/>
    <property type="molecule type" value="Genomic_DNA"/>
</dbReference>
<name>A0A5C5Z9R5_9BACT</name>
<accession>A0A5C5Z9R5</accession>
<reference evidence="1 2" key="1">
    <citation type="submission" date="2019-02" db="EMBL/GenBank/DDBJ databases">
        <title>Deep-cultivation of Planctomycetes and their phenomic and genomic characterization uncovers novel biology.</title>
        <authorList>
            <person name="Wiegand S."/>
            <person name="Jogler M."/>
            <person name="Boedeker C."/>
            <person name="Pinto D."/>
            <person name="Vollmers J."/>
            <person name="Rivas-Marin E."/>
            <person name="Kohn T."/>
            <person name="Peeters S.H."/>
            <person name="Heuer A."/>
            <person name="Rast P."/>
            <person name="Oberbeckmann S."/>
            <person name="Bunk B."/>
            <person name="Jeske O."/>
            <person name="Meyerdierks A."/>
            <person name="Storesund J.E."/>
            <person name="Kallscheuer N."/>
            <person name="Luecker S."/>
            <person name="Lage O.M."/>
            <person name="Pohl T."/>
            <person name="Merkel B.J."/>
            <person name="Hornburger P."/>
            <person name="Mueller R.-W."/>
            <person name="Bruemmer F."/>
            <person name="Labrenz M."/>
            <person name="Spormann A.M."/>
            <person name="Op Den Camp H."/>
            <person name="Overmann J."/>
            <person name="Amann R."/>
            <person name="Jetten M.S.M."/>
            <person name="Mascher T."/>
            <person name="Medema M.H."/>
            <person name="Devos D.P."/>
            <person name="Kaster A.-K."/>
            <person name="Ovreas L."/>
            <person name="Rohde M."/>
            <person name="Galperin M.Y."/>
            <person name="Jogler C."/>
        </authorList>
    </citation>
    <scope>NUCLEOTIDE SEQUENCE [LARGE SCALE GENOMIC DNA]</scope>
    <source>
        <strain evidence="1 2">CA13</strain>
    </source>
</reference>
<keyword evidence="2" id="KW-1185">Reference proteome</keyword>
<gene>
    <name evidence="1" type="ORF">CA13_55850</name>
</gene>
<comment type="caution">
    <text evidence="1">The sequence shown here is derived from an EMBL/GenBank/DDBJ whole genome shotgun (WGS) entry which is preliminary data.</text>
</comment>